<gene>
    <name evidence="13" type="primary">sdaAA</name>
    <name evidence="13" type="ORF">GXY80_15515</name>
</gene>
<keyword evidence="5 10" id="KW-0479">Metal-binding</keyword>
<keyword evidence="7 10" id="KW-0411">Iron-sulfur</keyword>
<dbReference type="NCBIfam" id="TIGR00718">
    <property type="entry name" value="sda_alpha"/>
    <property type="match status" value="1"/>
</dbReference>
<comment type="catalytic activity">
    <reaction evidence="9 10">
        <text>L-serine = pyruvate + NH4(+)</text>
        <dbReference type="Rhea" id="RHEA:19169"/>
        <dbReference type="ChEBI" id="CHEBI:15361"/>
        <dbReference type="ChEBI" id="CHEBI:28938"/>
        <dbReference type="ChEBI" id="CHEBI:33384"/>
        <dbReference type="EC" id="4.3.1.17"/>
    </reaction>
</comment>
<dbReference type="PANTHER" id="PTHR30182:SF12">
    <property type="entry name" value="L-SERINE DEHYDRATASE, BETA CHAIN-RELATED"/>
    <property type="match status" value="1"/>
</dbReference>
<keyword evidence="4 10" id="KW-0004">4Fe-4S</keyword>
<evidence type="ECO:0000256" key="4">
    <source>
        <dbReference type="ARBA" id="ARBA00022485"/>
    </source>
</evidence>
<dbReference type="GO" id="GO:0046872">
    <property type="term" value="F:metal ion binding"/>
    <property type="evidence" value="ECO:0007669"/>
    <property type="project" value="UniProtKB-KW"/>
</dbReference>
<dbReference type="InterPro" id="IPR004642">
    <property type="entry name" value="Ser_deHydtase_asu"/>
</dbReference>
<evidence type="ECO:0000256" key="7">
    <source>
        <dbReference type="ARBA" id="ARBA00023014"/>
    </source>
</evidence>
<evidence type="ECO:0000256" key="10">
    <source>
        <dbReference type="RuleBase" id="RU366059"/>
    </source>
</evidence>
<accession>A0A971M6N3</accession>
<protein>
    <recommendedName>
        <fullName evidence="10">L-serine dehydratase</fullName>
        <ecNumber evidence="10">4.3.1.17</ecNumber>
    </recommendedName>
</protein>
<reference evidence="13" key="2">
    <citation type="submission" date="2020-01" db="EMBL/GenBank/DDBJ databases">
        <authorList>
            <person name="Campanaro S."/>
        </authorList>
    </citation>
    <scope>NUCLEOTIDE SEQUENCE</scope>
    <source>
        <strain evidence="13">AS06rmzACSIP_7</strain>
    </source>
</reference>
<evidence type="ECO:0000256" key="3">
    <source>
        <dbReference type="ARBA" id="ARBA00022432"/>
    </source>
</evidence>
<comment type="cofactor">
    <cofactor evidence="1 10">
        <name>[4Fe-4S] cluster</name>
        <dbReference type="ChEBI" id="CHEBI:49883"/>
    </cofactor>
</comment>
<dbReference type="InterPro" id="IPR051318">
    <property type="entry name" value="Fe-S_L-Ser"/>
</dbReference>
<evidence type="ECO:0000313" key="14">
    <source>
        <dbReference type="Proteomes" id="UP000777265"/>
    </source>
</evidence>
<comment type="caution">
    <text evidence="13">The sequence shown here is derived from an EMBL/GenBank/DDBJ whole genome shotgun (WGS) entry which is preliminary data.</text>
</comment>
<dbReference type="InterPro" id="IPR005131">
    <property type="entry name" value="Ser_deHydtase_bsu"/>
</dbReference>
<evidence type="ECO:0000313" key="13">
    <source>
        <dbReference type="EMBL" id="NLW36865.1"/>
    </source>
</evidence>
<dbReference type="GO" id="GO:0051539">
    <property type="term" value="F:4 iron, 4 sulfur cluster binding"/>
    <property type="evidence" value="ECO:0007669"/>
    <property type="project" value="UniProtKB-UniRule"/>
</dbReference>
<evidence type="ECO:0000256" key="5">
    <source>
        <dbReference type="ARBA" id="ARBA00022723"/>
    </source>
</evidence>
<feature type="domain" description="Serine dehydratase beta chain" evidence="12">
    <location>
        <begin position="9"/>
        <end position="88"/>
    </location>
</feature>
<keyword evidence="8 10" id="KW-0456">Lyase</keyword>
<name>A0A971M6N3_9BACT</name>
<dbReference type="EMBL" id="JAAYEE010000313">
    <property type="protein sequence ID" value="NLW36865.1"/>
    <property type="molecule type" value="Genomic_DNA"/>
</dbReference>
<dbReference type="Proteomes" id="UP000777265">
    <property type="component" value="Unassembled WGS sequence"/>
</dbReference>
<evidence type="ECO:0000259" key="12">
    <source>
        <dbReference type="Pfam" id="PF03315"/>
    </source>
</evidence>
<keyword evidence="3 10" id="KW-0312">Gluconeogenesis</keyword>
<feature type="domain" description="Serine dehydratase-like alpha subunit" evidence="11">
    <location>
        <begin position="264"/>
        <end position="505"/>
    </location>
</feature>
<dbReference type="InterPro" id="IPR005130">
    <property type="entry name" value="Ser_deHydtase-like_asu"/>
</dbReference>
<dbReference type="Pfam" id="PF03313">
    <property type="entry name" value="SDH_alpha"/>
    <property type="match status" value="1"/>
</dbReference>
<dbReference type="Gene3D" id="3.30.1330.90">
    <property type="entry name" value="D-3-phosphoglycerate dehydrogenase, domain 3"/>
    <property type="match status" value="1"/>
</dbReference>
<sequence length="527" mass="55423">MIKFNQYLSIFDILGPIMTGPSSSHTAGAVRIGLIARHIAGEVVSRAVITFYGSLSKTYKGHFTDSGVVAGLIGMDVDDPSIRDALERAEKSGVFVRVDQLLSKDKNPNTIELEIESGDGRIHRIESVTVGGGEILISSVDGFPVELRGKHDEILVFWDSGSDVPKELRSFFPDEETVSVQGPGGARLLVIRPVKLPGKQLLKAIGDIEGVTCVRFLPRLYDYGKGDGPALFKTVEEMVFYCSSRGVALPSAAEDYESGRSGLDRKVLREKLTQTWAVMDDSARKGMSGKNLMVGGLMPGDDGRKLFDAFKKGITLSGSVLPMAIARAISAMEVNASMGRVCAAPTAGSCGVIPGVLSAVMEGRRLKLDKILDGLLVAGLYGALIASRAPVSGALGGCQSEIGVASAMAAAALTQIGGGNAEDTAHAMALALKSLMGLICDPVAGPVEIPCIKRNAVGVANAFSSADMALAGIRSVIPPDEVIDALRNVQLLMPVELRGTMMGGLGITETAKRLKAEWFAKCGSCKG</sequence>
<evidence type="ECO:0000256" key="2">
    <source>
        <dbReference type="ARBA" id="ARBA00008636"/>
    </source>
</evidence>
<evidence type="ECO:0000256" key="1">
    <source>
        <dbReference type="ARBA" id="ARBA00001966"/>
    </source>
</evidence>
<comment type="similarity">
    <text evidence="2 10">Belongs to the iron-sulfur dependent L-serine dehydratase family.</text>
</comment>
<reference evidence="13" key="1">
    <citation type="journal article" date="2020" name="Biotechnol. Biofuels">
        <title>New insights from the biogas microbiome by comprehensive genome-resolved metagenomics of nearly 1600 species originating from multiple anaerobic digesters.</title>
        <authorList>
            <person name="Campanaro S."/>
            <person name="Treu L."/>
            <person name="Rodriguez-R L.M."/>
            <person name="Kovalovszki A."/>
            <person name="Ziels R.M."/>
            <person name="Maus I."/>
            <person name="Zhu X."/>
            <person name="Kougias P.G."/>
            <person name="Basile A."/>
            <person name="Luo G."/>
            <person name="Schluter A."/>
            <person name="Konstantinidis K.T."/>
            <person name="Angelidaki I."/>
        </authorList>
    </citation>
    <scope>NUCLEOTIDE SEQUENCE</scope>
    <source>
        <strain evidence="13">AS06rmzACSIP_7</strain>
    </source>
</reference>
<dbReference type="InterPro" id="IPR029009">
    <property type="entry name" value="ASB_dom_sf"/>
</dbReference>
<keyword evidence="6 10" id="KW-0408">Iron</keyword>
<dbReference type="PANTHER" id="PTHR30182">
    <property type="entry name" value="L-SERINE DEHYDRATASE"/>
    <property type="match status" value="1"/>
</dbReference>
<evidence type="ECO:0000256" key="6">
    <source>
        <dbReference type="ARBA" id="ARBA00023004"/>
    </source>
</evidence>
<evidence type="ECO:0000256" key="8">
    <source>
        <dbReference type="ARBA" id="ARBA00023239"/>
    </source>
</evidence>
<evidence type="ECO:0000256" key="9">
    <source>
        <dbReference type="ARBA" id="ARBA00049406"/>
    </source>
</evidence>
<dbReference type="AlphaFoldDB" id="A0A971M6N3"/>
<dbReference type="EC" id="4.3.1.17" evidence="10"/>
<proteinExistence type="inferred from homology"/>
<dbReference type="SUPFAM" id="SSF143548">
    <property type="entry name" value="Serine metabolism enzymes domain"/>
    <property type="match status" value="1"/>
</dbReference>
<dbReference type="Pfam" id="PF03315">
    <property type="entry name" value="SDH_beta"/>
    <property type="match status" value="1"/>
</dbReference>
<dbReference type="GO" id="GO:0006094">
    <property type="term" value="P:gluconeogenesis"/>
    <property type="evidence" value="ECO:0007669"/>
    <property type="project" value="UniProtKB-KW"/>
</dbReference>
<dbReference type="GO" id="GO:0003941">
    <property type="term" value="F:L-serine ammonia-lyase activity"/>
    <property type="evidence" value="ECO:0007669"/>
    <property type="project" value="UniProtKB-UniRule"/>
</dbReference>
<evidence type="ECO:0000259" key="11">
    <source>
        <dbReference type="Pfam" id="PF03313"/>
    </source>
</evidence>
<organism evidence="13 14">
    <name type="scientific">Syntrophorhabdus aromaticivorans</name>
    <dbReference type="NCBI Taxonomy" id="328301"/>
    <lineage>
        <taxon>Bacteria</taxon>
        <taxon>Pseudomonadati</taxon>
        <taxon>Thermodesulfobacteriota</taxon>
        <taxon>Syntrophorhabdia</taxon>
        <taxon>Syntrophorhabdales</taxon>
        <taxon>Syntrophorhabdaceae</taxon>
        <taxon>Syntrophorhabdus</taxon>
    </lineage>
</organism>